<dbReference type="OrthoDB" id="9985637at2759"/>
<keyword evidence="4" id="KW-1185">Reference proteome</keyword>
<feature type="region of interest" description="Disordered" evidence="2">
    <location>
        <begin position="35"/>
        <end position="57"/>
    </location>
</feature>
<evidence type="ECO:0000256" key="1">
    <source>
        <dbReference type="ARBA" id="ARBA00007191"/>
    </source>
</evidence>
<evidence type="ECO:0000313" key="4">
    <source>
        <dbReference type="Proteomes" id="UP000515125"/>
    </source>
</evidence>
<dbReference type="RefSeq" id="XP_026190561.1">
    <property type="nucleotide sequence ID" value="XM_026334776.1"/>
</dbReference>
<evidence type="ECO:0000256" key="2">
    <source>
        <dbReference type="SAM" id="MobiDB-lite"/>
    </source>
</evidence>
<dbReference type="Pfam" id="PF03259">
    <property type="entry name" value="Robl_LC7"/>
    <property type="match status" value="1"/>
</dbReference>
<dbReference type="SUPFAM" id="SSF103196">
    <property type="entry name" value="Roadblock/LC7 domain"/>
    <property type="match status" value="1"/>
</dbReference>
<organism evidence="4 5">
    <name type="scientific">Cyclospora cayetanensis</name>
    <dbReference type="NCBI Taxonomy" id="88456"/>
    <lineage>
        <taxon>Eukaryota</taxon>
        <taxon>Sar</taxon>
        <taxon>Alveolata</taxon>
        <taxon>Apicomplexa</taxon>
        <taxon>Conoidasida</taxon>
        <taxon>Coccidia</taxon>
        <taxon>Eucoccidiorida</taxon>
        <taxon>Eimeriorina</taxon>
        <taxon>Eimeriidae</taxon>
        <taxon>Cyclospora</taxon>
    </lineage>
</organism>
<dbReference type="PANTHER" id="PTHR10779">
    <property type="entry name" value="DYNEIN LIGHT CHAIN ROADBLOCK"/>
    <property type="match status" value="1"/>
</dbReference>
<name>A0A6P6RRX8_9EIME</name>
<dbReference type="Gene3D" id="3.30.450.30">
    <property type="entry name" value="Dynein light chain 2a, cytoplasmic"/>
    <property type="match status" value="1"/>
</dbReference>
<protein>
    <submittedName>
        <fullName evidence="5">Dynein light chain roadblock-type 2</fullName>
    </submittedName>
</protein>
<gene>
    <name evidence="5" type="primary">LOC34619825</name>
</gene>
<evidence type="ECO:0000259" key="3">
    <source>
        <dbReference type="SMART" id="SM00960"/>
    </source>
</evidence>
<comment type="similarity">
    <text evidence="1">Belongs to the GAMAD family.</text>
</comment>
<dbReference type="Proteomes" id="UP000515125">
    <property type="component" value="Unplaced"/>
</dbReference>
<dbReference type="SMART" id="SM00960">
    <property type="entry name" value="Robl_LC7"/>
    <property type="match status" value="1"/>
</dbReference>
<proteinExistence type="inferred from homology"/>
<evidence type="ECO:0000313" key="5">
    <source>
        <dbReference type="RefSeq" id="XP_026190561.1"/>
    </source>
</evidence>
<accession>A0A6P6RRX8</accession>
<dbReference type="GeneID" id="34619825"/>
<feature type="domain" description="Roadblock/LAMTOR2" evidence="3">
    <location>
        <begin position="82"/>
        <end position="170"/>
    </location>
</feature>
<dbReference type="AlphaFoldDB" id="A0A6P6RRX8"/>
<sequence length="182" mass="19770">MRAWRPHRLTGDFCPKSLVDSTNSVLYCQAKDFKDTKGPSRSQFNLPVEAPGPPTTPASVRSLKLETSTLSSAAFWLPKAEVEETLNRIKTHKGVRGVIVLGADGAVLRSTLDAQQTAAYAGAASQLSERARSLVRDLDPQNDVTFLRVRSKKHEILLAPDGEYLLLVIQDPNADTQGAATS</sequence>
<dbReference type="FunFam" id="3.30.450.30:FF:000009">
    <property type="entry name" value="Dynein light chain roadblock"/>
    <property type="match status" value="1"/>
</dbReference>
<reference evidence="5" key="1">
    <citation type="submission" date="2025-08" db="UniProtKB">
        <authorList>
            <consortium name="RefSeq"/>
        </authorList>
    </citation>
    <scope>IDENTIFICATION</scope>
</reference>
<dbReference type="InterPro" id="IPR004942">
    <property type="entry name" value="Roadblock/LAMTOR2_dom"/>
</dbReference>